<dbReference type="PANTHER" id="PTHR47182">
    <property type="entry name" value="CELL WALL ALPHA-1,3-GLUCAN SYNTHASE AGS1-RELATED"/>
    <property type="match status" value="1"/>
</dbReference>
<dbReference type="InterPro" id="IPR058656">
    <property type="entry name" value="Mok11-13/Ags1-like_GH"/>
</dbReference>
<feature type="domain" description="Glycosyl hydrolase family 13 catalytic" evidence="9">
    <location>
        <begin position="8"/>
        <end position="460"/>
    </location>
</feature>
<dbReference type="SMART" id="SM00642">
    <property type="entry name" value="Aamy"/>
    <property type="match status" value="1"/>
</dbReference>
<dbReference type="InterPro" id="IPR006047">
    <property type="entry name" value="GH13_cat_dom"/>
</dbReference>
<protein>
    <recommendedName>
        <fullName evidence="2">alpha-1,3-glucan synthase</fullName>
        <ecNumber evidence="2">2.4.1.183</ecNumber>
    </recommendedName>
</protein>
<evidence type="ECO:0000256" key="2">
    <source>
        <dbReference type="ARBA" id="ARBA00012688"/>
    </source>
</evidence>
<feature type="region of interest" description="Disordered" evidence="7">
    <location>
        <begin position="1623"/>
        <end position="1645"/>
    </location>
</feature>
<keyword evidence="8" id="KW-1133">Transmembrane helix</keyword>
<dbReference type="SUPFAM" id="SSF51445">
    <property type="entry name" value="(Trans)glycosidases"/>
    <property type="match status" value="1"/>
</dbReference>
<evidence type="ECO:0000256" key="6">
    <source>
        <dbReference type="ARBA" id="ARBA00048960"/>
    </source>
</evidence>
<evidence type="ECO:0000313" key="10">
    <source>
        <dbReference type="EMBL" id="KKY18703.1"/>
    </source>
</evidence>
<comment type="caution">
    <text evidence="10">The sequence shown here is derived from an EMBL/GenBank/DDBJ whole genome shotgun (WGS) entry which is preliminary data.</text>
</comment>
<dbReference type="InterPro" id="IPR058657">
    <property type="entry name" value="Mok11-13/Ags1-like_Ig"/>
</dbReference>
<keyword evidence="8" id="KW-0812">Transmembrane</keyword>
<feature type="transmembrane region" description="Helical" evidence="8">
    <location>
        <begin position="1013"/>
        <end position="1035"/>
    </location>
</feature>
<proteinExistence type="inferred from homology"/>
<evidence type="ECO:0000256" key="5">
    <source>
        <dbReference type="ARBA" id="ARBA00023316"/>
    </source>
</evidence>
<dbReference type="InterPro" id="IPR058654">
    <property type="entry name" value="Mok11-14/Ags1-like_TM"/>
</dbReference>
<dbReference type="InterPro" id="IPR013534">
    <property type="entry name" value="Starch_synth_cat_dom"/>
</dbReference>
<dbReference type="Gene3D" id="3.20.20.80">
    <property type="entry name" value="Glycosidases"/>
    <property type="match status" value="1"/>
</dbReference>
<dbReference type="Pfam" id="PF26111">
    <property type="entry name" value="Ig_Mok13"/>
    <property type="match status" value="1"/>
</dbReference>
<dbReference type="GO" id="GO:0070600">
    <property type="term" value="P:fungal-type cell wall (1-&gt;3)-alpha-glucan biosynthetic process"/>
    <property type="evidence" value="ECO:0007669"/>
    <property type="project" value="TreeGrafter"/>
</dbReference>
<dbReference type="OrthoDB" id="512920at2759"/>
<dbReference type="EC" id="2.4.1.183" evidence="2"/>
<accession>A0A0G2G4H3</accession>
<keyword evidence="8" id="KW-0472">Membrane</keyword>
<dbReference type="Pfam" id="PF26108">
    <property type="entry name" value="GH_Mok13"/>
    <property type="match status" value="1"/>
</dbReference>
<evidence type="ECO:0000256" key="4">
    <source>
        <dbReference type="ARBA" id="ARBA00022679"/>
    </source>
</evidence>
<dbReference type="Pfam" id="PF00534">
    <property type="entry name" value="Glycos_transf_1"/>
    <property type="match status" value="1"/>
</dbReference>
<keyword evidence="11" id="KW-1185">Reference proteome</keyword>
<dbReference type="GO" id="GO:0047657">
    <property type="term" value="F:alpha-1,3-glucan synthase activity"/>
    <property type="evidence" value="ECO:0007669"/>
    <property type="project" value="UniProtKB-EC"/>
</dbReference>
<evidence type="ECO:0000259" key="9">
    <source>
        <dbReference type="SMART" id="SM00642"/>
    </source>
</evidence>
<feature type="transmembrane region" description="Helical" evidence="8">
    <location>
        <begin position="1863"/>
        <end position="1882"/>
    </location>
</feature>
<dbReference type="Pfam" id="PF08323">
    <property type="entry name" value="Glyco_transf_5"/>
    <property type="match status" value="1"/>
</dbReference>
<gene>
    <name evidence="10" type="ORF">UCRPC4_g04854</name>
</gene>
<keyword evidence="3" id="KW-0328">Glycosyltransferase</keyword>
<dbReference type="EMBL" id="LCWF01000118">
    <property type="protein sequence ID" value="KKY18703.1"/>
    <property type="molecule type" value="Genomic_DNA"/>
</dbReference>
<feature type="region of interest" description="Disordered" evidence="7">
    <location>
        <begin position="1767"/>
        <end position="1799"/>
    </location>
</feature>
<evidence type="ECO:0000256" key="7">
    <source>
        <dbReference type="SAM" id="MobiDB-lite"/>
    </source>
</evidence>
<dbReference type="InterPro" id="IPR058658">
    <property type="entry name" value="Mok11-13/Ags1-like_Ig_2"/>
</dbReference>
<dbReference type="InterPro" id="IPR017853">
    <property type="entry name" value="GH"/>
</dbReference>
<sequence length="1960" mass="219407">MLPHWSTGFIDGDPSNNEANGTQFEHEWLTNQYRFGGDVKGMRKHLDYIQGMGIKGIYLTGSPFINRPWSGDGYGPLDFTLLDHHHGVIQDWRDLVDEIHSRNMYVLLDNTLGTMGDLLSFENYVNSSAPFTWNEYDVLWKSDRRYHDFSIKNDVNSSCEFPRMWEETGHPVGQDILSKQQAGCKESDFDAFGDMKGVGAYPAWRSQLSKFASVQDRLRAWAGSVVLQKLNHFSCMQIQMLDIDGFRMDKALQTTLDAHAEFSNYQKQCARNLGKDNFMIVGEAVGEIPFEALYFGRGKQPGQMFKNTTAAMLANNESDASGYMRETGLTALDAAAFHYPTYGALTRFLGLDGPIGFEGVDFVEHWETLLKRDDMVNGITGEFDPRHMFGTTNQDVFRWPSLSNGTQRQMLGALVISLVMPGIPMLFWGEEQQFNVLENLASDYVFGRAPMGSSSAWQLHGCYKLGEEVYYDMPFDSAKTACEDDSISLNHLDPAHPLRNIYKRMFELRQQYPTLNDGFYLQSLSTMIEDIWLPGSGEIPSPTGLWSIYRGRQNGIQDFTEAQANQGVWIVYSNANSTTDYEFDCQSTNNTQALISAFPQGTTVKNLFYPYEEIVLESSKFSLGIEDSTELNGCLSNMTMRPWDFKAFVPVSNFSTPAPSITKFVPGHDARIVSSVSPGRAEDVPFELHFSRAMDCDKVISSIEIRSTTENGKVAEVDKSSLTCNSTSDSYETGTTFVAQVGTEWILSGQFTNVYNGIHSITVANATSQNDTSTTNARDTFMFRIGQEDNPMVFVSKANYTTDLLQKDNDSGKLSVSHKAPGADLWRYSLNWGSSWSNWTSYTGGVSTLEDQPWSGTKAQRWTGDHVILQYWSEKAGSSDHIQHGDAQDSHPRRWPHVHVEGIWNQYGYDAGLSDKMHLTNSGWTFELTSEWPTEFVFNVWGMNPDGVPDKTKIFGDIDSDKVLDIVPPDSLADNVIKISEPPGMPHTAYQLHVDDGNWRYSVTPSGSAARQIALFVLLACLPFICACAAIFCFWRSFYQVKHNKIGVTNDTGFFATIMAARSTFDKSRPLGMLSRKNSIASMRPTDTGLTAAIGSTQRRTVLIATMEYEIEDWNIRIKIGGLGVMANLMGKNLGHQNLIWVIPCVGGIEYPTDQPGEPMHVTVLGTTYSVSVQYHVVRNITYVLLDAPVFRQQTKAEPYPARMDDLESAIYYSAWNACIAETIKRFPTIDLYHINDYHGAIAPLYLLPQVIPCCLSLHNAEFQGLWPIRNPTELDEISRVFNLDKQIIQDYVQFGEIFNLLHAGASYLRVHQRGFGAVGVSKKYGKRSLARYPIFWGLSRIGALPNPDPSDTAEWKKEEFSSHKKIGLDFAAEAKRGDFRVQAQKWAGLKVDPNAELFVFVGRWSMQKGVDAIADVFPSLLEKHDNVQLICIGPVIDLYGKFAALKLAKLMEKYPERVYSKPEFTQLPPYIFSGAEFALIPSRDEPFGLVAVEFGRKGALGVGARVGGLGQMPGFWFTIESTSSKHLLSQFKSAIKTALNTDQITRAEMRARSSVQRFPVAQWVEDLEKLQNTAINKYLKVAGKKEFLSSYPETPHFDINNPAIQQSLARWGNNAFHARSSRMNSPARLTESEPSPDFHPRASVNFSRQRSVMMGGESVPEEVQEQDTGAVRHVRVALPHAASTLSLKEVLENSGDTIQNHEKQSFKLQSVDPSFTDSTGFYYKKFEKLLGSLNSSNSETKFCIEEFLNKSEKDWFCRFHLAKLGSTGKSSKSRPETPDSGIMGETDSSSTSSSSNPEDIEKRNLHALLGENYVPPTGLRNLLHRKIGDWPIYAFLLSLGQIVAVTSYQITLITGKNGQSAVDLYIIASIYLASTLLWWTLFRYIKSIWVLSTPFLFYGMAFFLLGLSPFCKTSAGTGWVQNVATGLYALASASGSLYFALNFGSEGMLHTLFDGDHQS</sequence>
<dbReference type="PANTHER" id="PTHR47182:SF2">
    <property type="entry name" value="CELL WALL ALPHA-1,3-GLUCAN SYNTHASE AGS1"/>
    <property type="match status" value="1"/>
</dbReference>
<name>A0A0G2G4H3_PHACM</name>
<evidence type="ECO:0000256" key="3">
    <source>
        <dbReference type="ARBA" id="ARBA00022676"/>
    </source>
</evidence>
<reference evidence="10 11" key="1">
    <citation type="submission" date="2015-05" db="EMBL/GenBank/DDBJ databases">
        <title>Distinctive expansion of gene families associated with plant cell wall degradation and secondary metabolism in the genomes of grapevine trunk pathogens.</title>
        <authorList>
            <person name="Lawrence D.P."/>
            <person name="Travadon R."/>
            <person name="Rolshausen P.E."/>
            <person name="Baumgartner K."/>
        </authorList>
    </citation>
    <scope>NUCLEOTIDE SEQUENCE [LARGE SCALE GENOMIC DNA]</scope>
    <source>
        <strain evidence="10">UCRPC4</strain>
    </source>
</reference>
<dbReference type="Pfam" id="PF26122">
    <property type="entry name" value="CBM_Mok13"/>
    <property type="match status" value="1"/>
</dbReference>
<dbReference type="Gene3D" id="3.40.50.2000">
    <property type="entry name" value="Glycogen Phosphorylase B"/>
    <property type="match status" value="2"/>
</dbReference>
<dbReference type="Proteomes" id="UP000053317">
    <property type="component" value="Unassembled WGS sequence"/>
</dbReference>
<comment type="similarity">
    <text evidence="1">Belongs to the glycosyltransferase group 1 family.</text>
</comment>
<dbReference type="InterPro" id="IPR058655">
    <property type="entry name" value="Mok11-14/Ags1-like"/>
</dbReference>
<dbReference type="FunFam" id="3.40.50.2000:FF:000058">
    <property type="entry name" value="Alpha-1,3-glucan synthase Ags1"/>
    <property type="match status" value="1"/>
</dbReference>
<feature type="transmembrane region" description="Helical" evidence="8">
    <location>
        <begin position="1920"/>
        <end position="1942"/>
    </location>
</feature>
<dbReference type="Pfam" id="PF26127">
    <property type="entry name" value="12TM_Mok13"/>
    <property type="match status" value="1"/>
</dbReference>
<evidence type="ECO:0000256" key="1">
    <source>
        <dbReference type="ARBA" id="ARBA00006122"/>
    </source>
</evidence>
<feature type="transmembrane region" description="Helical" evidence="8">
    <location>
        <begin position="1831"/>
        <end position="1851"/>
    </location>
</feature>
<dbReference type="GO" id="GO:0009277">
    <property type="term" value="C:fungal-type cell wall"/>
    <property type="evidence" value="ECO:0007669"/>
    <property type="project" value="TreeGrafter"/>
</dbReference>
<organism evidence="10 11">
    <name type="scientific">Phaeomoniella chlamydospora</name>
    <name type="common">Phaeoacremonium chlamydosporum</name>
    <dbReference type="NCBI Taxonomy" id="158046"/>
    <lineage>
        <taxon>Eukaryota</taxon>
        <taxon>Fungi</taxon>
        <taxon>Dikarya</taxon>
        <taxon>Ascomycota</taxon>
        <taxon>Pezizomycotina</taxon>
        <taxon>Eurotiomycetes</taxon>
        <taxon>Chaetothyriomycetidae</taxon>
        <taxon>Phaeomoniellales</taxon>
        <taxon>Phaeomoniellaceae</taxon>
        <taxon>Phaeomoniella</taxon>
    </lineage>
</organism>
<evidence type="ECO:0000313" key="11">
    <source>
        <dbReference type="Proteomes" id="UP000053317"/>
    </source>
</evidence>
<dbReference type="InterPro" id="IPR058659">
    <property type="entry name" value="Mok11-13/Ags1-like_CBM"/>
</dbReference>
<keyword evidence="4" id="KW-0808">Transferase</keyword>
<comment type="catalytic activity">
    <reaction evidence="6">
        <text>[(1-&gt;3)-alpha-D-glucosyl](n) + UDP-alpha-D-glucose = [(1-&gt;3)-alpha-D-glucosyl](n+1) + UDP + H(+)</text>
        <dbReference type="Rhea" id="RHEA:19749"/>
        <dbReference type="Rhea" id="RHEA-COMP:11150"/>
        <dbReference type="Rhea" id="RHEA-COMP:11151"/>
        <dbReference type="ChEBI" id="CHEBI:15378"/>
        <dbReference type="ChEBI" id="CHEBI:28100"/>
        <dbReference type="ChEBI" id="CHEBI:58223"/>
        <dbReference type="ChEBI" id="CHEBI:58885"/>
        <dbReference type="EC" id="2.4.1.183"/>
    </reaction>
</comment>
<reference evidence="10 11" key="2">
    <citation type="submission" date="2015-05" db="EMBL/GenBank/DDBJ databases">
        <authorList>
            <person name="Morales-Cruz A."/>
            <person name="Amrine K.C."/>
            <person name="Cantu D."/>
        </authorList>
    </citation>
    <scope>NUCLEOTIDE SEQUENCE [LARGE SCALE GENOMIC DNA]</scope>
    <source>
        <strain evidence="10">UCRPC4</strain>
    </source>
</reference>
<keyword evidence="5" id="KW-0961">Cell wall biogenesis/degradation</keyword>
<dbReference type="FunFam" id="3.40.50.2000:FF:000052">
    <property type="entry name" value="Alpha-1,3-glucan synthase Ags2"/>
    <property type="match status" value="1"/>
</dbReference>
<dbReference type="SUPFAM" id="SSF53756">
    <property type="entry name" value="UDP-Glycosyltransferase/glycogen phosphorylase"/>
    <property type="match status" value="1"/>
</dbReference>
<dbReference type="InterPro" id="IPR001296">
    <property type="entry name" value="Glyco_trans_1"/>
</dbReference>
<dbReference type="Pfam" id="PF00128">
    <property type="entry name" value="Alpha-amylase"/>
    <property type="match status" value="1"/>
</dbReference>
<evidence type="ECO:0000256" key="8">
    <source>
        <dbReference type="SAM" id="Phobius"/>
    </source>
</evidence>
<dbReference type="Pfam" id="PF26114">
    <property type="entry name" value="Ig_2_Mok13"/>
    <property type="match status" value="1"/>
</dbReference>
<feature type="transmembrane region" description="Helical" evidence="8">
    <location>
        <begin position="1889"/>
        <end position="1908"/>
    </location>
</feature>